<evidence type="ECO:0008006" key="2">
    <source>
        <dbReference type="Google" id="ProtNLM"/>
    </source>
</evidence>
<sequence>MKVKTKAKIHNRFDIEVRDAKTNKLKIKGQAENIILNRMYSRLVEFESYFDNIVFGKGTGTPEPTRTSLFDRIDRKRATTEEVVRDFPVSSWTKSIRLEADEYVGESITEVGISNHNVSVNTHALIKDAEGNLLTINKTDVDIITIYATVFIELDNSNPDIDFFQKGTQNRLISYLTGDDFSNPRLVIGDIGETTQTGDVGNYIYCRFLTSAADEQNRKVTFSTRLNTDEGNYDIYEVALSDLCRASLINSTKWQPFRLEEQNIGVGDGETTEFDLKRYDIFDVDIKVDGQKAENITLKNIDSGAHRERLPLWKAIDLSLNPNNPNIFSSPFNGKPEYAELLPTTVVKVEPTNIVGKTLEFVLEGEYSFSARRAYVYVDGSNDGEEFEQIYSASDRGWDPSTYTYTIEEPYEYLRFRFSGHDSSTSTIHSVRMLNENYKTPTVVFNTPPNEGATITADYTVPYIPKTEDYVLDVSFEIQFGEG</sequence>
<protein>
    <recommendedName>
        <fullName evidence="2">F5/8 type C domain-containing protein</fullName>
    </recommendedName>
</protein>
<name>A0AAU7VKI0_9FIRM</name>
<dbReference type="EMBL" id="CP158367">
    <property type="protein sequence ID" value="XBX74465.1"/>
    <property type="molecule type" value="Genomic_DNA"/>
</dbReference>
<dbReference type="RefSeq" id="WP_350343217.1">
    <property type="nucleotide sequence ID" value="NZ_CP158367.1"/>
</dbReference>
<reference evidence="1" key="1">
    <citation type="journal article" date="2013" name="Extremophiles">
        <title>Proteinivorax tanatarense gen. nov., sp. nov., an anaerobic, haloalkaliphilic, proteolytic bacterium isolated from a decaying algal bloom, and proposal of Proteinivoraceae fam. nov.</title>
        <authorList>
            <person name="Kevbrin V."/>
            <person name="Boltyanskaya Y."/>
            <person name="Zhilina T."/>
            <person name="Kolganova T."/>
            <person name="Lavrentjeva E."/>
            <person name="Kuznetsov B."/>
        </authorList>
    </citation>
    <scope>NUCLEOTIDE SEQUENCE</scope>
    <source>
        <strain evidence="1">Z-910T</strain>
    </source>
</reference>
<proteinExistence type="predicted"/>
<dbReference type="AlphaFoldDB" id="A0AAU7VKI0"/>
<gene>
    <name evidence="1" type="ORF">PRVXT_002507</name>
</gene>
<organism evidence="1">
    <name type="scientific">Proteinivorax tanatarense</name>
    <dbReference type="NCBI Taxonomy" id="1260629"/>
    <lineage>
        <taxon>Bacteria</taxon>
        <taxon>Bacillati</taxon>
        <taxon>Bacillota</taxon>
        <taxon>Clostridia</taxon>
        <taxon>Eubacteriales</taxon>
        <taxon>Proteinivoracaceae</taxon>
        <taxon>Proteinivorax</taxon>
    </lineage>
</organism>
<evidence type="ECO:0000313" key="1">
    <source>
        <dbReference type="EMBL" id="XBX74465.1"/>
    </source>
</evidence>
<reference evidence="1" key="2">
    <citation type="submission" date="2024-06" db="EMBL/GenBank/DDBJ databases">
        <authorList>
            <person name="Petrova K.O."/>
            <person name="Toshchakov S.V."/>
            <person name="Boltjanskaja Y.V."/>
            <person name="Kevbrin V."/>
        </authorList>
    </citation>
    <scope>NUCLEOTIDE SEQUENCE</scope>
    <source>
        <strain evidence="1">Z-910T</strain>
    </source>
</reference>
<accession>A0AAU7VKI0</accession>